<evidence type="ECO:0000313" key="1">
    <source>
        <dbReference type="EMBL" id="KAF5196098.1"/>
    </source>
</evidence>
<name>A0A7J6WGQ8_THATH</name>
<dbReference type="Proteomes" id="UP000554482">
    <property type="component" value="Unassembled WGS sequence"/>
</dbReference>
<comment type="caution">
    <text evidence="1">The sequence shown here is derived from an EMBL/GenBank/DDBJ whole genome shotgun (WGS) entry which is preliminary data.</text>
</comment>
<organism evidence="1 2">
    <name type="scientific">Thalictrum thalictroides</name>
    <name type="common">Rue-anemone</name>
    <name type="synonym">Anemone thalictroides</name>
    <dbReference type="NCBI Taxonomy" id="46969"/>
    <lineage>
        <taxon>Eukaryota</taxon>
        <taxon>Viridiplantae</taxon>
        <taxon>Streptophyta</taxon>
        <taxon>Embryophyta</taxon>
        <taxon>Tracheophyta</taxon>
        <taxon>Spermatophyta</taxon>
        <taxon>Magnoliopsida</taxon>
        <taxon>Ranunculales</taxon>
        <taxon>Ranunculaceae</taxon>
        <taxon>Thalictroideae</taxon>
        <taxon>Thalictrum</taxon>
    </lineage>
</organism>
<accession>A0A7J6WGQ8</accession>
<protein>
    <submittedName>
        <fullName evidence="1">Uncharacterized protein</fullName>
    </submittedName>
</protein>
<sequence>MAHLQASHCLFSIKDLQIQESSILKGTCCCNVRKFTPFHVRNDGETKLRPNLRCNYDCIFNFVLGISYNNYNKLDPICYLISGKSSARKQAQSSFKNMS</sequence>
<proteinExistence type="predicted"/>
<gene>
    <name evidence="1" type="ORF">FRX31_014316</name>
</gene>
<dbReference type="AlphaFoldDB" id="A0A7J6WGQ8"/>
<dbReference type="EMBL" id="JABWDY010016444">
    <property type="protein sequence ID" value="KAF5196098.1"/>
    <property type="molecule type" value="Genomic_DNA"/>
</dbReference>
<evidence type="ECO:0000313" key="2">
    <source>
        <dbReference type="Proteomes" id="UP000554482"/>
    </source>
</evidence>
<reference evidence="1 2" key="1">
    <citation type="submission" date="2020-06" db="EMBL/GenBank/DDBJ databases">
        <title>Transcriptomic and genomic resources for Thalictrum thalictroides and T. hernandezii: Facilitating candidate gene discovery in an emerging model plant lineage.</title>
        <authorList>
            <person name="Arias T."/>
            <person name="Riano-Pachon D.M."/>
            <person name="Di Stilio V.S."/>
        </authorList>
    </citation>
    <scope>NUCLEOTIDE SEQUENCE [LARGE SCALE GENOMIC DNA]</scope>
    <source>
        <strain evidence="2">cv. WT478/WT964</strain>
        <tissue evidence="1">Leaves</tissue>
    </source>
</reference>
<keyword evidence="2" id="KW-1185">Reference proteome</keyword>